<feature type="transmembrane region" description="Helical" evidence="7">
    <location>
        <begin position="227"/>
        <end position="250"/>
    </location>
</feature>
<comment type="caution">
    <text evidence="9">The sequence shown here is derived from an EMBL/GenBank/DDBJ whole genome shotgun (WGS) entry which is preliminary data.</text>
</comment>
<keyword evidence="4 7" id="KW-0812">Transmembrane</keyword>
<evidence type="ECO:0000256" key="2">
    <source>
        <dbReference type="ARBA" id="ARBA00010157"/>
    </source>
</evidence>
<evidence type="ECO:0000256" key="1">
    <source>
        <dbReference type="ARBA" id="ARBA00004651"/>
    </source>
</evidence>
<dbReference type="PANTHER" id="PTHR33406:SF11">
    <property type="entry name" value="MEMBRANE PROTEIN SCO6666-RELATED"/>
    <property type="match status" value="1"/>
</dbReference>
<dbReference type="GO" id="GO:0005886">
    <property type="term" value="C:plasma membrane"/>
    <property type="evidence" value="ECO:0007669"/>
    <property type="project" value="UniProtKB-SubCell"/>
</dbReference>
<dbReference type="PANTHER" id="PTHR33406">
    <property type="entry name" value="MEMBRANE PROTEIN MJ1562-RELATED"/>
    <property type="match status" value="1"/>
</dbReference>
<keyword evidence="3" id="KW-1003">Cell membrane</keyword>
<feature type="transmembrane region" description="Helical" evidence="7">
    <location>
        <begin position="363"/>
        <end position="383"/>
    </location>
</feature>
<dbReference type="PROSITE" id="PS50156">
    <property type="entry name" value="SSD"/>
    <property type="match status" value="1"/>
</dbReference>
<dbReference type="AlphaFoldDB" id="A0A370H2W6"/>
<dbReference type="Gene3D" id="1.20.1640.10">
    <property type="entry name" value="Multidrug efflux transporter AcrB transmembrane domain"/>
    <property type="match status" value="2"/>
</dbReference>
<keyword evidence="5 7" id="KW-1133">Transmembrane helix</keyword>
<feature type="transmembrane region" description="Helical" evidence="7">
    <location>
        <begin position="525"/>
        <end position="544"/>
    </location>
</feature>
<comment type="subcellular location">
    <subcellularLocation>
        <location evidence="1">Cell membrane</location>
        <topology evidence="1">Multi-pass membrane protein</topology>
    </subcellularLocation>
</comment>
<evidence type="ECO:0000256" key="3">
    <source>
        <dbReference type="ARBA" id="ARBA00022475"/>
    </source>
</evidence>
<feature type="transmembrane region" description="Helical" evidence="7">
    <location>
        <begin position="593"/>
        <end position="616"/>
    </location>
</feature>
<comment type="similarity">
    <text evidence="2">Belongs to the resistance-nodulation-cell division (RND) (TC 2.A.6) family. MmpL subfamily.</text>
</comment>
<evidence type="ECO:0000256" key="4">
    <source>
        <dbReference type="ARBA" id="ARBA00022692"/>
    </source>
</evidence>
<feature type="transmembrane region" description="Helical" evidence="7">
    <location>
        <begin position="637"/>
        <end position="657"/>
    </location>
</feature>
<keyword evidence="10" id="KW-1185">Reference proteome</keyword>
<gene>
    <name evidence="9" type="ORF">DFR68_106432</name>
</gene>
<feature type="domain" description="SSD" evidence="8">
    <location>
        <begin position="203"/>
        <end position="328"/>
    </location>
</feature>
<dbReference type="RefSeq" id="WP_084520024.1">
    <property type="nucleotide sequence ID" value="NZ_QQAZ01000006.1"/>
</dbReference>
<dbReference type="InterPro" id="IPR050545">
    <property type="entry name" value="Mycobact_MmpL"/>
</dbReference>
<evidence type="ECO:0000313" key="9">
    <source>
        <dbReference type="EMBL" id="RDI49994.1"/>
    </source>
</evidence>
<dbReference type="InterPro" id="IPR004869">
    <property type="entry name" value="MMPL_dom"/>
</dbReference>
<evidence type="ECO:0000256" key="7">
    <source>
        <dbReference type="SAM" id="Phobius"/>
    </source>
</evidence>
<protein>
    <submittedName>
        <fullName evidence="9">RND superfamily putative drug exporter</fullName>
    </submittedName>
</protein>
<feature type="transmembrane region" description="Helical" evidence="7">
    <location>
        <begin position="551"/>
        <end position="573"/>
    </location>
</feature>
<dbReference type="SUPFAM" id="SSF82866">
    <property type="entry name" value="Multidrug efflux transporter AcrB transmembrane domain"/>
    <property type="match status" value="2"/>
</dbReference>
<dbReference type="InterPro" id="IPR000731">
    <property type="entry name" value="SSD"/>
</dbReference>
<reference evidence="9 10" key="1">
    <citation type="submission" date="2018-07" db="EMBL/GenBank/DDBJ databases">
        <title>Genomic Encyclopedia of Type Strains, Phase IV (KMG-IV): sequencing the most valuable type-strain genomes for metagenomic binning, comparative biology and taxonomic classification.</title>
        <authorList>
            <person name="Goeker M."/>
        </authorList>
    </citation>
    <scope>NUCLEOTIDE SEQUENCE [LARGE SCALE GENOMIC DNA]</scope>
    <source>
        <strain evidence="9 10">DSM 44952</strain>
    </source>
</reference>
<dbReference type="Pfam" id="PF03176">
    <property type="entry name" value="MMPL"/>
    <property type="match status" value="2"/>
</dbReference>
<proteinExistence type="inferred from homology"/>
<feature type="transmembrane region" description="Helical" evidence="7">
    <location>
        <begin position="278"/>
        <end position="297"/>
    </location>
</feature>
<dbReference type="EMBL" id="QQAZ01000006">
    <property type="protein sequence ID" value="RDI49994.1"/>
    <property type="molecule type" value="Genomic_DNA"/>
</dbReference>
<sequence>MKYLAEVILRYRKPVLAGALLLALLGGVASATLFGKLSSGGFYRTDGEANRAAAVLEQTFGERPPNLTLLVETPSGVDDPRAAAQGEQIGTRLAAESGVANVVSYWTSHAPQLRSQDGKQAVILATIEGDESAVAGRLNDLAPAYVSEQDGVRVEVGGNAMFQKEMNEQGQEDATRGEMIAFPITLIVLVLVFGSVVAATMPLLVALVATLVQLGVLWVLASLTDLSVFAISVASLLGLGLAIDYSLLVVNRYREEIHAGRDVSDAIRVVMTSAGRTAVFSAIIVSFCLASLVWIPLGAVRSIAYSGIATALLSAGAAVTVLPAVLALLGRRIESGRVLKRSITVGDNGFWHRLATFVMRRPIPIALAVAAVLVLLGLPALSIKLGMPDERIMGESSAARQVATEIRENFDAGEQNAVPVVVPETGGRTGDVAVYAAQLSQLPDVARVDSPAGSYADGARVAEGAAFERFARGDSAYYSVVPDPGVGASTGLVEDLRAAPSPFPVLVGGAAAMNVDTTEVLQQKIPLVLLTVGVTMVIVLFLLTSSVVLPFLALLLSSLSITAAFGALVWIFQDGHLASLLGFTPTGTTVSTIPVMLFALAFGLAMDYQVFMLSRIREEYERTGSTTEAVASGLARIGRIVTAAAVLISLVFLAFLVSDISMVKAYGLGLPLVVLMDATLIRGALLPATMQISRNFVWWAPGPLRRLYGRIGFHEGESVRSEPGGEAAAAERAGAR</sequence>
<feature type="transmembrane region" description="Helical" evidence="7">
    <location>
        <begin position="303"/>
        <end position="330"/>
    </location>
</feature>
<evidence type="ECO:0000256" key="6">
    <source>
        <dbReference type="ARBA" id="ARBA00023136"/>
    </source>
</evidence>
<keyword evidence="6 7" id="KW-0472">Membrane</keyword>
<dbReference type="Proteomes" id="UP000255355">
    <property type="component" value="Unassembled WGS sequence"/>
</dbReference>
<evidence type="ECO:0000259" key="8">
    <source>
        <dbReference type="PROSITE" id="PS50156"/>
    </source>
</evidence>
<evidence type="ECO:0000313" key="10">
    <source>
        <dbReference type="Proteomes" id="UP000255355"/>
    </source>
</evidence>
<organism evidence="9 10">
    <name type="scientific">Nocardia mexicana</name>
    <dbReference type="NCBI Taxonomy" id="279262"/>
    <lineage>
        <taxon>Bacteria</taxon>
        <taxon>Bacillati</taxon>
        <taxon>Actinomycetota</taxon>
        <taxon>Actinomycetes</taxon>
        <taxon>Mycobacteriales</taxon>
        <taxon>Nocardiaceae</taxon>
        <taxon>Nocardia</taxon>
    </lineage>
</organism>
<evidence type="ECO:0000256" key="5">
    <source>
        <dbReference type="ARBA" id="ARBA00022989"/>
    </source>
</evidence>
<accession>A0A370H2W6</accession>
<feature type="transmembrane region" description="Helical" evidence="7">
    <location>
        <begin position="663"/>
        <end position="685"/>
    </location>
</feature>
<feature type="transmembrane region" description="Helical" evidence="7">
    <location>
        <begin position="179"/>
        <end position="198"/>
    </location>
</feature>
<name>A0A370H2W6_9NOCA</name>